<dbReference type="InterPro" id="IPR004556">
    <property type="entry name" value="HemK-like"/>
</dbReference>
<dbReference type="InterPro" id="IPR002052">
    <property type="entry name" value="DNA_methylase_N6_adenine_CS"/>
</dbReference>
<organism evidence="8 9">
    <name type="scientific">Coprococcus eutactus</name>
    <dbReference type="NCBI Taxonomy" id="33043"/>
    <lineage>
        <taxon>Bacteria</taxon>
        <taxon>Bacillati</taxon>
        <taxon>Bacillota</taxon>
        <taxon>Clostridia</taxon>
        <taxon>Lachnospirales</taxon>
        <taxon>Lachnospiraceae</taxon>
        <taxon>Coprococcus</taxon>
    </lineage>
</organism>
<comment type="function">
    <text evidence="5">Methylates the class 1 translation termination release factors RF1/PrfA and RF2/PrfB on the glutamine residue of the universally conserved GGQ motif.</text>
</comment>
<dbReference type="InterPro" id="IPR050320">
    <property type="entry name" value="N5-glutamine_MTase"/>
</dbReference>
<dbReference type="EMBL" id="BLYL01000001">
    <property type="protein sequence ID" value="GFO93348.1"/>
    <property type="molecule type" value="Genomic_DNA"/>
</dbReference>
<dbReference type="NCBIfam" id="TIGR03534">
    <property type="entry name" value="RF_mod_PrmC"/>
    <property type="match status" value="1"/>
</dbReference>
<protein>
    <recommendedName>
        <fullName evidence="5">Release factor glutamine methyltransferase</fullName>
        <shortName evidence="5">RF MTase</shortName>
        <ecNumber evidence="5">2.1.1.297</ecNumber>
    </recommendedName>
    <alternativeName>
        <fullName evidence="5">N5-glutamine methyltransferase PrmC</fullName>
    </alternativeName>
    <alternativeName>
        <fullName evidence="5">Protein-(glutamine-N5) MTase PrmC</fullName>
    </alternativeName>
    <alternativeName>
        <fullName evidence="5">Protein-glutamine N-methyltransferase PrmC</fullName>
    </alternativeName>
</protein>
<evidence type="ECO:0000259" key="6">
    <source>
        <dbReference type="Pfam" id="PF05175"/>
    </source>
</evidence>
<feature type="domain" description="Methyltransferase small" evidence="6">
    <location>
        <begin position="110"/>
        <end position="194"/>
    </location>
</feature>
<dbReference type="Proteomes" id="UP000660047">
    <property type="component" value="Unassembled WGS sequence"/>
</dbReference>
<keyword evidence="3 5" id="KW-0949">S-adenosyl-L-methionine</keyword>
<keyword evidence="1 5" id="KW-0489">Methyltransferase</keyword>
<dbReference type="RefSeq" id="WP_022216025.1">
    <property type="nucleotide sequence ID" value="NZ_BLYL01000001.1"/>
</dbReference>
<dbReference type="InterPro" id="IPR007848">
    <property type="entry name" value="Small_mtfrase_dom"/>
</dbReference>
<dbReference type="GO" id="GO:0032259">
    <property type="term" value="P:methylation"/>
    <property type="evidence" value="ECO:0007669"/>
    <property type="project" value="UniProtKB-KW"/>
</dbReference>
<feature type="binding site" evidence="5">
    <location>
        <position position="144"/>
    </location>
    <ligand>
        <name>S-adenosyl-L-methionine</name>
        <dbReference type="ChEBI" id="CHEBI:59789"/>
    </ligand>
</feature>
<feature type="domain" description="Release factor glutamine methyltransferase N-terminal" evidence="7">
    <location>
        <begin position="5"/>
        <end position="75"/>
    </location>
</feature>
<dbReference type="NCBIfam" id="TIGR00536">
    <property type="entry name" value="hemK_fam"/>
    <property type="match status" value="1"/>
</dbReference>
<evidence type="ECO:0000256" key="3">
    <source>
        <dbReference type="ARBA" id="ARBA00022691"/>
    </source>
</evidence>
<comment type="catalytic activity">
    <reaction evidence="4 5">
        <text>L-glutaminyl-[peptide chain release factor] + S-adenosyl-L-methionine = N(5)-methyl-L-glutaminyl-[peptide chain release factor] + S-adenosyl-L-homocysteine + H(+)</text>
        <dbReference type="Rhea" id="RHEA:42896"/>
        <dbReference type="Rhea" id="RHEA-COMP:10271"/>
        <dbReference type="Rhea" id="RHEA-COMP:10272"/>
        <dbReference type="ChEBI" id="CHEBI:15378"/>
        <dbReference type="ChEBI" id="CHEBI:30011"/>
        <dbReference type="ChEBI" id="CHEBI:57856"/>
        <dbReference type="ChEBI" id="CHEBI:59789"/>
        <dbReference type="ChEBI" id="CHEBI:61891"/>
        <dbReference type="EC" id="2.1.1.297"/>
    </reaction>
</comment>
<keyword evidence="2 5" id="KW-0808">Transferase</keyword>
<dbReference type="CDD" id="cd02440">
    <property type="entry name" value="AdoMet_MTases"/>
    <property type="match status" value="1"/>
</dbReference>
<evidence type="ECO:0000313" key="9">
    <source>
        <dbReference type="Proteomes" id="UP000660047"/>
    </source>
</evidence>
<feature type="binding site" evidence="5">
    <location>
        <position position="188"/>
    </location>
    <ligand>
        <name>S-adenosyl-L-methionine</name>
        <dbReference type="ChEBI" id="CHEBI:59789"/>
    </ligand>
</feature>
<evidence type="ECO:0000256" key="4">
    <source>
        <dbReference type="ARBA" id="ARBA00048391"/>
    </source>
</evidence>
<dbReference type="InterPro" id="IPR019874">
    <property type="entry name" value="RF_methyltr_PrmC"/>
</dbReference>
<evidence type="ECO:0000313" key="8">
    <source>
        <dbReference type="EMBL" id="GFO93348.1"/>
    </source>
</evidence>
<dbReference type="Gene3D" id="1.10.8.10">
    <property type="entry name" value="DNA helicase RuvA subunit, C-terminal domain"/>
    <property type="match status" value="1"/>
</dbReference>
<proteinExistence type="inferred from homology"/>
<dbReference type="GO" id="GO:0003676">
    <property type="term" value="F:nucleic acid binding"/>
    <property type="evidence" value="ECO:0007669"/>
    <property type="project" value="InterPro"/>
</dbReference>
<evidence type="ECO:0000259" key="7">
    <source>
        <dbReference type="Pfam" id="PF17827"/>
    </source>
</evidence>
<dbReference type="EC" id="2.1.1.297" evidence="5"/>
<dbReference type="PANTHER" id="PTHR18895:SF74">
    <property type="entry name" value="MTRF1L RELEASE FACTOR GLUTAMINE METHYLTRANSFERASE"/>
    <property type="match status" value="1"/>
</dbReference>
<dbReference type="GO" id="GO:0102559">
    <property type="term" value="F:peptide chain release factor N(5)-glutamine methyltransferase activity"/>
    <property type="evidence" value="ECO:0007669"/>
    <property type="project" value="UniProtKB-EC"/>
</dbReference>
<dbReference type="InterPro" id="IPR029063">
    <property type="entry name" value="SAM-dependent_MTases_sf"/>
</dbReference>
<name>A0AAI9NX94_9FIRM</name>
<gene>
    <name evidence="5 8" type="primary">prmC</name>
    <name evidence="8" type="ORF">COEU31_03940</name>
</gene>
<sequence length="287" mass="32780">MKLCELLRMGRDRLKKSDVPDADIDADILWQYLSGMNRMDMIMAREDDVDDDKSEAYMKLIEKRSTRIPLQYITGEQNFMGYDFDTAEDVLIPRMDTETLVETALKLVKDADHNVDVLDMCCGSGCIGVSFGLWNKNSRIVLADVSEAAIGLARRNVAKLCAGDDRFEVVRTNLFEQISGKYDLILSNPPYIRSDVIETLMPEVREHEPHLALDGTADGLYFYRIIADKAREYIKDEGYVVFEIGNDQAEDVQYLLVDSGYDDIHVVQDLSGNDRVVYGRYDREDNR</sequence>
<accession>A0AAI9NX94</accession>
<dbReference type="Pfam" id="PF05175">
    <property type="entry name" value="MTS"/>
    <property type="match status" value="1"/>
</dbReference>
<dbReference type="AlphaFoldDB" id="A0AAI9NX94"/>
<comment type="caution">
    <text evidence="5">Lacks conserved residue(s) required for the propagation of feature annotation.</text>
</comment>
<evidence type="ECO:0000256" key="5">
    <source>
        <dbReference type="HAMAP-Rule" id="MF_02126"/>
    </source>
</evidence>
<dbReference type="PROSITE" id="PS00092">
    <property type="entry name" value="N6_MTASE"/>
    <property type="match status" value="1"/>
</dbReference>
<dbReference type="HAMAP" id="MF_02126">
    <property type="entry name" value="RF_methyltr_PrmC"/>
    <property type="match status" value="1"/>
</dbReference>
<comment type="similarity">
    <text evidence="5">Belongs to the protein N5-glutamine methyltransferase family. PrmC subfamily.</text>
</comment>
<dbReference type="SUPFAM" id="SSF53335">
    <property type="entry name" value="S-adenosyl-L-methionine-dependent methyltransferases"/>
    <property type="match status" value="1"/>
</dbReference>
<dbReference type="Gene3D" id="3.40.50.150">
    <property type="entry name" value="Vaccinia Virus protein VP39"/>
    <property type="match status" value="1"/>
</dbReference>
<evidence type="ECO:0000256" key="1">
    <source>
        <dbReference type="ARBA" id="ARBA00022603"/>
    </source>
</evidence>
<comment type="caution">
    <text evidence="8">The sequence shown here is derived from an EMBL/GenBank/DDBJ whole genome shotgun (WGS) entry which is preliminary data.</text>
</comment>
<dbReference type="Pfam" id="PF17827">
    <property type="entry name" value="PrmC_N"/>
    <property type="match status" value="1"/>
</dbReference>
<evidence type="ECO:0000256" key="2">
    <source>
        <dbReference type="ARBA" id="ARBA00022679"/>
    </source>
</evidence>
<feature type="binding site" evidence="5">
    <location>
        <begin position="188"/>
        <end position="191"/>
    </location>
    <ligand>
        <name>substrate</name>
    </ligand>
</feature>
<dbReference type="InterPro" id="IPR040758">
    <property type="entry name" value="PrmC_N"/>
</dbReference>
<reference evidence="8" key="1">
    <citation type="submission" date="2020-06" db="EMBL/GenBank/DDBJ databases">
        <title>Characterization of fructooligosaccharide metabolism and fructooligosaccharide-degrading enzymes in human commensal butyrate producers.</title>
        <authorList>
            <person name="Tanno H."/>
            <person name="Fujii T."/>
            <person name="Hirano K."/>
            <person name="Maeno S."/>
            <person name="Tonozuka T."/>
            <person name="Sakamoto M."/>
            <person name="Ohkuma M."/>
            <person name="Tochio T."/>
            <person name="Endo A."/>
        </authorList>
    </citation>
    <scope>NUCLEOTIDE SEQUENCE</scope>
    <source>
        <strain evidence="8">JCM 31265</strain>
    </source>
</reference>
<dbReference type="PANTHER" id="PTHR18895">
    <property type="entry name" value="HEMK METHYLTRANSFERASE"/>
    <property type="match status" value="1"/>
</dbReference>